<organism evidence="1 2">
    <name type="scientific">Magnetospirillum fulvum</name>
    <name type="common">Rhodospirillum fulvum</name>
    <dbReference type="NCBI Taxonomy" id="1082"/>
    <lineage>
        <taxon>Bacteria</taxon>
        <taxon>Pseudomonadati</taxon>
        <taxon>Pseudomonadota</taxon>
        <taxon>Alphaproteobacteria</taxon>
        <taxon>Rhodospirillales</taxon>
        <taxon>Rhodospirillaceae</taxon>
        <taxon>Magnetospirillum</taxon>
    </lineage>
</organism>
<sequence length="104" mass="10685">MAEDLAGLRRQLAQTLPDRIRAAIGGYETFAATVPPDDAKGFAAWHAAAKAALAHADALVKLARWAEGGAAASDETEGLDGVLARARAVLAGLEDEDGDSGDDQ</sequence>
<accession>A0A1H6I8B8</accession>
<dbReference type="OrthoDB" id="7362587at2"/>
<dbReference type="RefSeq" id="WP_074768893.1">
    <property type="nucleotide sequence ID" value="NZ_FNWO01000010.1"/>
</dbReference>
<proteinExistence type="predicted"/>
<name>A0A1H6I8B8_MAGFU</name>
<protein>
    <submittedName>
        <fullName evidence="1">Uncharacterized protein</fullName>
    </submittedName>
</protein>
<dbReference type="Proteomes" id="UP000182983">
    <property type="component" value="Unassembled WGS sequence"/>
</dbReference>
<dbReference type="AlphaFoldDB" id="A0A1H6I8B8"/>
<gene>
    <name evidence="1" type="ORF">SAMN04244559_02409</name>
</gene>
<evidence type="ECO:0000313" key="1">
    <source>
        <dbReference type="EMBL" id="SEH45386.1"/>
    </source>
</evidence>
<evidence type="ECO:0000313" key="2">
    <source>
        <dbReference type="Proteomes" id="UP000182983"/>
    </source>
</evidence>
<reference evidence="2" key="1">
    <citation type="submission" date="2016-10" db="EMBL/GenBank/DDBJ databases">
        <authorList>
            <person name="Varghese N."/>
            <person name="Submissions S."/>
        </authorList>
    </citation>
    <scope>NUCLEOTIDE SEQUENCE [LARGE SCALE GENOMIC DNA]</scope>
    <source>
        <strain evidence="2">DSM 13234</strain>
    </source>
</reference>
<keyword evidence="2" id="KW-1185">Reference proteome</keyword>
<dbReference type="EMBL" id="FNWO01000010">
    <property type="protein sequence ID" value="SEH45386.1"/>
    <property type="molecule type" value="Genomic_DNA"/>
</dbReference>